<gene>
    <name evidence="1" type="ORF">LOK49_LG02G03238</name>
</gene>
<sequence>MLSTIATGLAIDAYGPIGDNLWRNSRDGRHEPRIRERTDALIFVGNTTSPSERDLLLDLFAWCHWHSLVHLAWEVQL</sequence>
<keyword evidence="2" id="KW-1185">Reference proteome</keyword>
<protein>
    <submittedName>
        <fullName evidence="1">Uncharacterized protein</fullName>
    </submittedName>
</protein>
<dbReference type="EMBL" id="CM045760">
    <property type="protein sequence ID" value="KAI8027486.1"/>
    <property type="molecule type" value="Genomic_DNA"/>
</dbReference>
<name>A0ACC0IUC0_9ERIC</name>
<proteinExistence type="predicted"/>
<reference evidence="1 2" key="1">
    <citation type="journal article" date="2022" name="Plant J.">
        <title>Chromosome-level genome of Camellia lanceoleosa provides a valuable resource for understanding genome evolution and self-incompatibility.</title>
        <authorList>
            <person name="Gong W."/>
            <person name="Xiao S."/>
            <person name="Wang L."/>
            <person name="Liao Z."/>
            <person name="Chang Y."/>
            <person name="Mo W."/>
            <person name="Hu G."/>
            <person name="Li W."/>
            <person name="Zhao G."/>
            <person name="Zhu H."/>
            <person name="Hu X."/>
            <person name="Ji K."/>
            <person name="Xiang X."/>
            <person name="Song Q."/>
            <person name="Yuan D."/>
            <person name="Jin S."/>
            <person name="Zhang L."/>
        </authorList>
    </citation>
    <scope>NUCLEOTIDE SEQUENCE [LARGE SCALE GENOMIC DNA]</scope>
    <source>
        <strain evidence="1">SQ_2022a</strain>
    </source>
</reference>
<evidence type="ECO:0000313" key="2">
    <source>
        <dbReference type="Proteomes" id="UP001060215"/>
    </source>
</evidence>
<accession>A0ACC0IUC0</accession>
<organism evidence="1 2">
    <name type="scientific">Camellia lanceoleosa</name>
    <dbReference type="NCBI Taxonomy" id="1840588"/>
    <lineage>
        <taxon>Eukaryota</taxon>
        <taxon>Viridiplantae</taxon>
        <taxon>Streptophyta</taxon>
        <taxon>Embryophyta</taxon>
        <taxon>Tracheophyta</taxon>
        <taxon>Spermatophyta</taxon>
        <taxon>Magnoliopsida</taxon>
        <taxon>eudicotyledons</taxon>
        <taxon>Gunneridae</taxon>
        <taxon>Pentapetalae</taxon>
        <taxon>asterids</taxon>
        <taxon>Ericales</taxon>
        <taxon>Theaceae</taxon>
        <taxon>Camellia</taxon>
    </lineage>
</organism>
<dbReference type="Proteomes" id="UP001060215">
    <property type="component" value="Chromosome 3"/>
</dbReference>
<evidence type="ECO:0000313" key="1">
    <source>
        <dbReference type="EMBL" id="KAI8027486.1"/>
    </source>
</evidence>
<comment type="caution">
    <text evidence="1">The sequence shown here is derived from an EMBL/GenBank/DDBJ whole genome shotgun (WGS) entry which is preliminary data.</text>
</comment>